<reference evidence="5 6" key="1">
    <citation type="submission" date="2019-01" db="EMBL/GenBank/DDBJ databases">
        <title>Complete genome of a denitifying bacterium Halomons sp. BC-M4-5.</title>
        <authorList>
            <person name="Wang L."/>
            <person name="Shao Z."/>
        </authorList>
    </citation>
    <scope>NUCLEOTIDE SEQUENCE [LARGE SCALE GENOMIC DNA]</scope>
    <source>
        <strain evidence="5 6">BC-M4-5</strain>
    </source>
</reference>
<name>A0A6I6SNX1_9GAMM</name>
<evidence type="ECO:0000259" key="4">
    <source>
        <dbReference type="Pfam" id="PF01420"/>
    </source>
</evidence>
<dbReference type="InterPro" id="IPR044946">
    <property type="entry name" value="Restrct_endonuc_typeI_TRD_sf"/>
</dbReference>
<dbReference type="Pfam" id="PF01420">
    <property type="entry name" value="Methylase_S"/>
    <property type="match status" value="1"/>
</dbReference>
<dbReference type="InterPro" id="IPR051212">
    <property type="entry name" value="Type-I_RE_S_subunit"/>
</dbReference>
<dbReference type="GO" id="GO:0004519">
    <property type="term" value="F:endonuclease activity"/>
    <property type="evidence" value="ECO:0007669"/>
    <property type="project" value="UniProtKB-KW"/>
</dbReference>
<dbReference type="PANTHER" id="PTHR43140:SF1">
    <property type="entry name" value="TYPE I RESTRICTION ENZYME ECOKI SPECIFICITY SUBUNIT"/>
    <property type="match status" value="1"/>
</dbReference>
<keyword evidence="5" id="KW-0378">Hydrolase</keyword>
<dbReference type="REBASE" id="358538">
    <property type="entry name" value="S.HspBCM45ORF5930P"/>
</dbReference>
<keyword evidence="2" id="KW-0680">Restriction system</keyword>
<dbReference type="Gene3D" id="3.90.220.20">
    <property type="entry name" value="DNA methylase specificity domains"/>
    <property type="match status" value="2"/>
</dbReference>
<dbReference type="RefSeq" id="WP_159550224.1">
    <property type="nucleotide sequence ID" value="NZ_CP035042.1"/>
</dbReference>
<sequence>MTFPKYSVYKDSGVDWLGEVPAHWEVVKLSYLAISKGGGTPPKDELQYWNGSIPWVTPKDMKRQWISSTIDTLAEAALHASPVSMVEPGHVLIVFRSGILRHRIPAAINKVPVTVNQDVRAYNVRPRLSPDFFLRLIQGLNRELLPEWSKQGATVESLDSELVNSTLFPVPPQDEQEAITAFLDHETARIDALVEQQQRLIELLKEKRQAVISHAVTKGLDPNVAMKDSGVEWLGEIPAHWGVVALRRVLQRIEQGWSPECFGFPADEGTWGVLKAGAVNNGVYREVENKALPEGVEPRNNIEVMPGDLLMCRASGSSELIGSAAYVESTRAMLMLSDKLFRLVASQEVLPEFVALSFGSIPLRRQIGLSINGAEGLANNLSQAAIKNLKITLPPISEQRQIVSETAMVLNGLKEQVDLAVVTVELLKERRSALISAAVTGKIDVRGWQPPAGSSVPKATQTEMV</sequence>
<evidence type="ECO:0000313" key="6">
    <source>
        <dbReference type="Proteomes" id="UP000464013"/>
    </source>
</evidence>
<keyword evidence="3" id="KW-0238">DNA-binding</keyword>
<protein>
    <submittedName>
        <fullName evidence="5">Restriction endonuclease subunit S</fullName>
    </submittedName>
</protein>
<evidence type="ECO:0000313" key="5">
    <source>
        <dbReference type="EMBL" id="QHC49247.1"/>
    </source>
</evidence>
<dbReference type="PANTHER" id="PTHR43140">
    <property type="entry name" value="TYPE-1 RESTRICTION ENZYME ECOKI SPECIFICITY PROTEIN"/>
    <property type="match status" value="1"/>
</dbReference>
<comment type="similarity">
    <text evidence="1">Belongs to the type-I restriction system S methylase family.</text>
</comment>
<organism evidence="5 6">
    <name type="scientific">Billgrantia tianxiuensis</name>
    <dbReference type="NCBI Taxonomy" id="2497861"/>
    <lineage>
        <taxon>Bacteria</taxon>
        <taxon>Pseudomonadati</taxon>
        <taxon>Pseudomonadota</taxon>
        <taxon>Gammaproteobacteria</taxon>
        <taxon>Oceanospirillales</taxon>
        <taxon>Halomonadaceae</taxon>
        <taxon>Billgrantia</taxon>
    </lineage>
</organism>
<evidence type="ECO:0000256" key="3">
    <source>
        <dbReference type="ARBA" id="ARBA00023125"/>
    </source>
</evidence>
<keyword evidence="6" id="KW-1185">Reference proteome</keyword>
<dbReference type="CDD" id="cd17249">
    <property type="entry name" value="RMtype1_S_EcoR124I-TRD2-CR2_like"/>
    <property type="match status" value="1"/>
</dbReference>
<dbReference type="KEGG" id="htx:EKK97_05935"/>
<keyword evidence="5" id="KW-0255">Endonuclease</keyword>
<dbReference type="OrthoDB" id="9798929at2"/>
<dbReference type="GO" id="GO:0009307">
    <property type="term" value="P:DNA restriction-modification system"/>
    <property type="evidence" value="ECO:0007669"/>
    <property type="project" value="UniProtKB-KW"/>
</dbReference>
<dbReference type="Gene3D" id="1.10.287.1120">
    <property type="entry name" value="Bipartite methylase S protein"/>
    <property type="match status" value="1"/>
</dbReference>
<evidence type="ECO:0000256" key="1">
    <source>
        <dbReference type="ARBA" id="ARBA00010923"/>
    </source>
</evidence>
<dbReference type="InterPro" id="IPR000055">
    <property type="entry name" value="Restrct_endonuc_typeI_TRD"/>
</dbReference>
<dbReference type="GO" id="GO:0003677">
    <property type="term" value="F:DNA binding"/>
    <property type="evidence" value="ECO:0007669"/>
    <property type="project" value="UniProtKB-KW"/>
</dbReference>
<dbReference type="Proteomes" id="UP000464013">
    <property type="component" value="Chromosome"/>
</dbReference>
<dbReference type="EMBL" id="CP035042">
    <property type="protein sequence ID" value="QHC49247.1"/>
    <property type="molecule type" value="Genomic_DNA"/>
</dbReference>
<evidence type="ECO:0000256" key="2">
    <source>
        <dbReference type="ARBA" id="ARBA00022747"/>
    </source>
</evidence>
<accession>A0A6I6SNX1</accession>
<gene>
    <name evidence="5" type="ORF">EKK97_05935</name>
</gene>
<dbReference type="AlphaFoldDB" id="A0A6I6SNX1"/>
<dbReference type="SUPFAM" id="SSF116734">
    <property type="entry name" value="DNA methylase specificity domain"/>
    <property type="match status" value="2"/>
</dbReference>
<keyword evidence="5" id="KW-0540">Nuclease</keyword>
<proteinExistence type="inferred from homology"/>
<feature type="domain" description="Type I restriction modification DNA specificity" evidence="4">
    <location>
        <begin position="22"/>
        <end position="201"/>
    </location>
</feature>